<dbReference type="AlphaFoldDB" id="A0A7C6EH81"/>
<dbReference type="GO" id="GO:0043165">
    <property type="term" value="P:Gram-negative-bacterium-type cell outer membrane assembly"/>
    <property type="evidence" value="ECO:0007669"/>
    <property type="project" value="InterPro"/>
</dbReference>
<sequence length="159" mass="18265">MKNIKRYLFLLLPLLILNCCGYSTRSLLPGYIHKVHIKIFENQTYKTGLDEIATNLTIEAFRKNSNLKIVSESQADIVINGKVTGFSKEPYVYTGALNVSQYKITIKFSVICFDQVKNTIFWQGDVSEWAVYTTDEEEGIREATKRTAERLVTLILTNW</sequence>
<dbReference type="Pfam" id="PF04390">
    <property type="entry name" value="LptE"/>
    <property type="match status" value="1"/>
</dbReference>
<protein>
    <recommendedName>
        <fullName evidence="2">DUF4136 domain-containing protein</fullName>
    </recommendedName>
</protein>
<gene>
    <name evidence="1" type="ORF">ENV70_05690</name>
</gene>
<proteinExistence type="predicted"/>
<organism evidence="1">
    <name type="scientific">candidate division WOR-3 bacterium</name>
    <dbReference type="NCBI Taxonomy" id="2052148"/>
    <lineage>
        <taxon>Bacteria</taxon>
        <taxon>Bacteria division WOR-3</taxon>
    </lineage>
</organism>
<dbReference type="InterPro" id="IPR007485">
    <property type="entry name" value="LPS_assembly_LptE"/>
</dbReference>
<evidence type="ECO:0000313" key="1">
    <source>
        <dbReference type="EMBL" id="HHS63084.1"/>
    </source>
</evidence>
<dbReference type="GO" id="GO:0019867">
    <property type="term" value="C:outer membrane"/>
    <property type="evidence" value="ECO:0007669"/>
    <property type="project" value="InterPro"/>
</dbReference>
<reference evidence="1" key="1">
    <citation type="journal article" date="2020" name="mSystems">
        <title>Genome- and Community-Level Interaction Insights into Carbon Utilization and Element Cycling Functions of Hydrothermarchaeota in Hydrothermal Sediment.</title>
        <authorList>
            <person name="Zhou Z."/>
            <person name="Liu Y."/>
            <person name="Xu W."/>
            <person name="Pan J."/>
            <person name="Luo Z.H."/>
            <person name="Li M."/>
        </authorList>
    </citation>
    <scope>NUCLEOTIDE SEQUENCE [LARGE SCALE GENOMIC DNA]</scope>
    <source>
        <strain evidence="1">SpSt-783</strain>
    </source>
</reference>
<comment type="caution">
    <text evidence="1">The sequence shown here is derived from an EMBL/GenBank/DDBJ whole genome shotgun (WGS) entry which is preliminary data.</text>
</comment>
<accession>A0A7C6EH81</accession>
<evidence type="ECO:0008006" key="2">
    <source>
        <dbReference type="Google" id="ProtNLM"/>
    </source>
</evidence>
<name>A0A7C6EH81_UNCW3</name>
<dbReference type="EMBL" id="DTHJ01000119">
    <property type="protein sequence ID" value="HHS63084.1"/>
    <property type="molecule type" value="Genomic_DNA"/>
</dbReference>